<evidence type="ECO:0000313" key="2">
    <source>
        <dbReference type="EMBL" id="MBL7626577.1"/>
    </source>
</evidence>
<gene>
    <name evidence="2" type="ORF">I7412_05210</name>
</gene>
<keyword evidence="3" id="KW-1185">Reference proteome</keyword>
<feature type="domain" description="Helix-turn-helix" evidence="1">
    <location>
        <begin position="8"/>
        <end position="58"/>
    </location>
</feature>
<dbReference type="SUPFAM" id="SSF46955">
    <property type="entry name" value="Putative DNA-binding domain"/>
    <property type="match status" value="1"/>
</dbReference>
<comment type="caution">
    <text evidence="2">The sequence shown here is derived from an EMBL/GenBank/DDBJ whole genome shotgun (WGS) entry which is preliminary data.</text>
</comment>
<dbReference type="Gene3D" id="1.10.1660.10">
    <property type="match status" value="1"/>
</dbReference>
<sequence length="65" mass="7544">MPDDELWTTGDIAERLGITTERVRQLSHRDGFPAPAGRAKHIRYWRARDIEDWIEKNRPDQGAAT</sequence>
<dbReference type="Proteomes" id="UP000604475">
    <property type="component" value="Unassembled WGS sequence"/>
</dbReference>
<name>A0A937RB83_9ACTN</name>
<accession>A0A937RB83</accession>
<dbReference type="InterPro" id="IPR009061">
    <property type="entry name" value="DNA-bd_dom_put_sf"/>
</dbReference>
<dbReference type="EMBL" id="JAEACQ010000143">
    <property type="protein sequence ID" value="MBL7626577.1"/>
    <property type="molecule type" value="Genomic_DNA"/>
</dbReference>
<proteinExistence type="predicted"/>
<dbReference type="RefSeq" id="WP_203003848.1">
    <property type="nucleotide sequence ID" value="NZ_JADWYU010000027.1"/>
</dbReference>
<dbReference type="InterPro" id="IPR041657">
    <property type="entry name" value="HTH_17"/>
</dbReference>
<evidence type="ECO:0000313" key="3">
    <source>
        <dbReference type="Proteomes" id="UP000604475"/>
    </source>
</evidence>
<dbReference type="AlphaFoldDB" id="A0A937RB83"/>
<evidence type="ECO:0000259" key="1">
    <source>
        <dbReference type="Pfam" id="PF12728"/>
    </source>
</evidence>
<dbReference type="Pfam" id="PF12728">
    <property type="entry name" value="HTH_17"/>
    <property type="match status" value="1"/>
</dbReference>
<reference evidence="2" key="1">
    <citation type="submission" date="2020-12" db="EMBL/GenBank/DDBJ databases">
        <title>Genomic characterization of non-nitrogen-fixing Frankia strains.</title>
        <authorList>
            <person name="Carlos-Shanley C."/>
            <person name="Guerra T."/>
            <person name="Hahn D."/>
        </authorList>
    </citation>
    <scope>NUCLEOTIDE SEQUENCE</scope>
    <source>
        <strain evidence="2">CN6</strain>
    </source>
</reference>
<protein>
    <submittedName>
        <fullName evidence="2">Helix-turn-helix domain-containing protein</fullName>
    </submittedName>
</protein>
<organism evidence="2 3">
    <name type="scientific">Frankia nepalensis</name>
    <dbReference type="NCBI Taxonomy" id="1836974"/>
    <lineage>
        <taxon>Bacteria</taxon>
        <taxon>Bacillati</taxon>
        <taxon>Actinomycetota</taxon>
        <taxon>Actinomycetes</taxon>
        <taxon>Frankiales</taxon>
        <taxon>Frankiaceae</taxon>
        <taxon>Frankia</taxon>
    </lineage>
</organism>